<dbReference type="Proteomes" id="UP000784128">
    <property type="component" value="Unassembled WGS sequence"/>
</dbReference>
<proteinExistence type="predicted"/>
<dbReference type="EMBL" id="JAHDYS010000013">
    <property type="protein sequence ID" value="MBT1072770.1"/>
    <property type="molecule type" value="Genomic_DNA"/>
</dbReference>
<evidence type="ECO:0000313" key="2">
    <source>
        <dbReference type="Proteomes" id="UP000784128"/>
    </source>
</evidence>
<dbReference type="InterPro" id="IPR016039">
    <property type="entry name" value="Thiolase-like"/>
</dbReference>
<dbReference type="SUPFAM" id="SSF53901">
    <property type="entry name" value="Thiolase-like"/>
    <property type="match status" value="2"/>
</dbReference>
<gene>
    <name evidence="1" type="ORF">KJB30_13320</name>
</gene>
<sequence>MKTLAMTAVNSITAVGHDGRMTAASVRAGISRLSEYDDYLDSDGNPITVARIRDIEDDNHDTASRLSSIASKCLEEMLGDYFKDCTSRPSTFHLILGVASEDRPGPRYEESCLYPLKMVMDEWADKVELEVVPQGNASMPYALAQAAELIESNPATLCIIGGIDSLLRASTLNWFEQAGRLKSVSYGRHQGLIAGEAVGFMIIEDPARAEQASRPILARITALGLAEESSPRASNSPSRNSGLTDACHAALSGVQDKEIRAMFGDLNGENSRAVEWSMADMRCFKERYEQRQLWTPANCYGDIGAASGTVIANIVTQGFTRGWLQSPALMFCSDDHGSCGALVLEKG</sequence>
<comment type="caution">
    <text evidence="1">The sequence shown here is derived from an EMBL/GenBank/DDBJ whole genome shotgun (WGS) entry which is preliminary data.</text>
</comment>
<protein>
    <submittedName>
        <fullName evidence="1">3-oxoacyl-ACP synthase</fullName>
    </submittedName>
</protein>
<organism evidence="1 2">
    <name type="scientific">Pelotalea chapellei</name>
    <dbReference type="NCBI Taxonomy" id="44671"/>
    <lineage>
        <taxon>Bacteria</taxon>
        <taxon>Pseudomonadati</taxon>
        <taxon>Thermodesulfobacteriota</taxon>
        <taxon>Desulfuromonadia</taxon>
        <taxon>Geobacterales</taxon>
        <taxon>Geobacteraceae</taxon>
        <taxon>Pelotalea</taxon>
    </lineage>
</organism>
<accession>A0ABS5UAS6</accession>
<evidence type="ECO:0000313" key="1">
    <source>
        <dbReference type="EMBL" id="MBT1072770.1"/>
    </source>
</evidence>
<dbReference type="RefSeq" id="WP_214300107.1">
    <property type="nucleotide sequence ID" value="NZ_JAHDYS010000013.1"/>
</dbReference>
<name>A0ABS5UAS6_9BACT</name>
<reference evidence="1 2" key="1">
    <citation type="submission" date="2021-05" db="EMBL/GenBank/DDBJ databases">
        <title>The draft genome of Geobacter chapellei DSM 13688.</title>
        <authorList>
            <person name="Xu Z."/>
            <person name="Masuda Y."/>
            <person name="Itoh H."/>
            <person name="Senoo K."/>
        </authorList>
    </citation>
    <scope>NUCLEOTIDE SEQUENCE [LARGE SCALE GENOMIC DNA]</scope>
    <source>
        <strain evidence="1 2">DSM 13688</strain>
    </source>
</reference>
<dbReference type="Gene3D" id="3.40.47.10">
    <property type="match status" value="1"/>
</dbReference>
<keyword evidence="2" id="KW-1185">Reference proteome</keyword>